<evidence type="ECO:0000313" key="2">
    <source>
        <dbReference type="EMBL" id="EET59478.1"/>
    </source>
</evidence>
<proteinExistence type="predicted"/>
<evidence type="ECO:0008006" key="4">
    <source>
        <dbReference type="Google" id="ProtNLM"/>
    </source>
</evidence>
<sequence>MADLHLNRFVRNIRKRISRRSPEIWTGFGIAGMCATVVLAVKATPKALRLIEEETASKNARLAEEVEEERENASKPAVKLTTIETIEVAWKPYVPAVVTGVFSISCLIGASSKYARRNAALAMACSVSETALSEFKEKAIETVGEKNVAEIQDRIMKDKVEADPVSKKEVIIVGKESTLCYDVFGGRYFKSDIETIRKAENRLNARMVNGENYVSLNDFYNELGLSNTEMGYTIGWRVDKGLIDVSPSYQAADNGDPCLAIGFITPPTHDYDRYY</sequence>
<dbReference type="STRING" id="168384.SAMN05660368_03002"/>
<dbReference type="Pfam" id="PF19880">
    <property type="entry name" value="DUF6353"/>
    <property type="match status" value="1"/>
</dbReference>
<organism evidence="2 3">
    <name type="scientific">Marvinbryantia formatexigens DSM 14469</name>
    <dbReference type="NCBI Taxonomy" id="478749"/>
    <lineage>
        <taxon>Bacteria</taxon>
        <taxon>Bacillati</taxon>
        <taxon>Bacillota</taxon>
        <taxon>Clostridia</taxon>
        <taxon>Lachnospirales</taxon>
        <taxon>Lachnospiraceae</taxon>
        <taxon>Marvinbryantia</taxon>
    </lineage>
</organism>
<name>C6LIT9_9FIRM</name>
<dbReference type="InterPro" id="IPR045933">
    <property type="entry name" value="DUF6353"/>
</dbReference>
<keyword evidence="1" id="KW-0472">Membrane</keyword>
<dbReference type="eggNOG" id="ENOG5030NQJ">
    <property type="taxonomic scope" value="Bacteria"/>
</dbReference>
<gene>
    <name evidence="2" type="ORF">BRYFOR_08569</name>
</gene>
<keyword evidence="3" id="KW-1185">Reference proteome</keyword>
<feature type="transmembrane region" description="Helical" evidence="1">
    <location>
        <begin position="24"/>
        <end position="41"/>
    </location>
</feature>
<keyword evidence="1" id="KW-1133">Transmembrane helix</keyword>
<dbReference type="EMBL" id="ACCL02000018">
    <property type="protein sequence ID" value="EET59478.1"/>
    <property type="molecule type" value="Genomic_DNA"/>
</dbReference>
<dbReference type="Proteomes" id="UP000005561">
    <property type="component" value="Unassembled WGS sequence"/>
</dbReference>
<accession>C6LIT9</accession>
<evidence type="ECO:0000256" key="1">
    <source>
        <dbReference type="SAM" id="Phobius"/>
    </source>
</evidence>
<evidence type="ECO:0000313" key="3">
    <source>
        <dbReference type="Proteomes" id="UP000005561"/>
    </source>
</evidence>
<dbReference type="RefSeq" id="WP_006863338.1">
    <property type="nucleotide sequence ID" value="NZ_ACCL02000018.1"/>
</dbReference>
<protein>
    <recommendedName>
        <fullName evidence="4">Gram-positive signal peptide protein, YSIRK family</fullName>
    </recommendedName>
</protein>
<reference evidence="2" key="1">
    <citation type="submission" date="2009-07" db="EMBL/GenBank/DDBJ databases">
        <authorList>
            <person name="Weinstock G."/>
            <person name="Sodergren E."/>
            <person name="Clifton S."/>
            <person name="Fulton L."/>
            <person name="Fulton B."/>
            <person name="Courtney L."/>
            <person name="Fronick C."/>
            <person name="Harrison M."/>
            <person name="Strong C."/>
            <person name="Farmer C."/>
            <person name="Delahaunty K."/>
            <person name="Markovic C."/>
            <person name="Hall O."/>
            <person name="Minx P."/>
            <person name="Tomlinson C."/>
            <person name="Mitreva M."/>
            <person name="Nelson J."/>
            <person name="Hou S."/>
            <person name="Wollam A."/>
            <person name="Pepin K.H."/>
            <person name="Johnson M."/>
            <person name="Bhonagiri V."/>
            <person name="Nash W.E."/>
            <person name="Warren W."/>
            <person name="Chinwalla A."/>
            <person name="Mardis E.R."/>
            <person name="Wilson R.K."/>
        </authorList>
    </citation>
    <scope>NUCLEOTIDE SEQUENCE [LARGE SCALE GENOMIC DNA]</scope>
    <source>
        <strain evidence="2">DSM 14469</strain>
    </source>
</reference>
<dbReference type="AlphaFoldDB" id="C6LIT9"/>
<dbReference type="OrthoDB" id="2040851at2"/>
<comment type="caution">
    <text evidence="2">The sequence shown here is derived from an EMBL/GenBank/DDBJ whole genome shotgun (WGS) entry which is preliminary data.</text>
</comment>
<keyword evidence="1" id="KW-0812">Transmembrane</keyword>